<evidence type="ECO:0000313" key="3">
    <source>
        <dbReference type="Proteomes" id="UP000887567"/>
    </source>
</evidence>
<dbReference type="Proteomes" id="UP000887567">
    <property type="component" value="Unplaced"/>
</dbReference>
<keyword evidence="3" id="KW-1185">Reference proteome</keyword>
<dbReference type="RefSeq" id="XP_020897381.1">
    <property type="nucleotide sequence ID" value="XM_021041722.2"/>
</dbReference>
<evidence type="ECO:0000256" key="1">
    <source>
        <dbReference type="SAM" id="SignalP"/>
    </source>
</evidence>
<feature type="chain" id="PRO_5037885720" evidence="1">
    <location>
        <begin position="20"/>
        <end position="170"/>
    </location>
</feature>
<proteinExistence type="predicted"/>
<name>A0A913X1E6_EXADI</name>
<keyword evidence="1" id="KW-0732">Signal</keyword>
<accession>A0A913X1E6</accession>
<dbReference type="GeneID" id="110236223"/>
<sequence>MKTFLVLVLVTMISVWINADNSGNEAQDSFVLKVFKKRPFTIRKMRRILHNAKLKAHGYQVEKNTKVKRTSDGRREDTVSRFYYKRVPCSQAGKIEKELDVLLKGVFGKNVKRKLDQDLKKVKITSGSMCKVGFEVRRRRGFSNRMIKRGWKIRIRIRIRISIKIKKGRR</sequence>
<organism evidence="2 3">
    <name type="scientific">Exaiptasia diaphana</name>
    <name type="common">Tropical sea anemone</name>
    <name type="synonym">Aiptasia pulchella</name>
    <dbReference type="NCBI Taxonomy" id="2652724"/>
    <lineage>
        <taxon>Eukaryota</taxon>
        <taxon>Metazoa</taxon>
        <taxon>Cnidaria</taxon>
        <taxon>Anthozoa</taxon>
        <taxon>Hexacorallia</taxon>
        <taxon>Actiniaria</taxon>
        <taxon>Aiptasiidae</taxon>
        <taxon>Exaiptasia</taxon>
    </lineage>
</organism>
<dbReference type="AlphaFoldDB" id="A0A913X1E6"/>
<feature type="signal peptide" evidence="1">
    <location>
        <begin position="1"/>
        <end position="19"/>
    </location>
</feature>
<dbReference type="EnsemblMetazoa" id="XM_021041722.2">
    <property type="protein sequence ID" value="XP_020897381.1"/>
    <property type="gene ID" value="LOC110236223"/>
</dbReference>
<evidence type="ECO:0000313" key="2">
    <source>
        <dbReference type="EnsemblMetazoa" id="XP_020897381.1"/>
    </source>
</evidence>
<reference evidence="2" key="1">
    <citation type="submission" date="2022-11" db="UniProtKB">
        <authorList>
            <consortium name="EnsemblMetazoa"/>
        </authorList>
    </citation>
    <scope>IDENTIFICATION</scope>
</reference>
<dbReference type="OrthoDB" id="10630025at2759"/>
<dbReference type="KEGG" id="epa:110236223"/>
<protein>
    <submittedName>
        <fullName evidence="2">Uncharacterized protein</fullName>
    </submittedName>
</protein>